<dbReference type="Pfam" id="PF07562">
    <property type="entry name" value="NCD3G"/>
    <property type="match status" value="1"/>
</dbReference>
<evidence type="ECO:0000256" key="6">
    <source>
        <dbReference type="ARBA" id="ARBA00023040"/>
    </source>
</evidence>
<feature type="transmembrane region" description="Helical" evidence="11">
    <location>
        <begin position="814"/>
        <end position="837"/>
    </location>
</feature>
<feature type="transmembrane region" description="Helical" evidence="11">
    <location>
        <begin position="587"/>
        <end position="612"/>
    </location>
</feature>
<dbReference type="FunFam" id="2.10.50.30:FF:000006">
    <property type="entry name" value="Uncharacterized protein"/>
    <property type="match status" value="1"/>
</dbReference>
<evidence type="ECO:0000313" key="13">
    <source>
        <dbReference type="EMBL" id="KAG8437693.1"/>
    </source>
</evidence>
<reference evidence="13" key="1">
    <citation type="thesis" date="2020" institute="ProQuest LLC" country="789 East Eisenhower Parkway, Ann Arbor, MI, USA">
        <title>Comparative Genomics and Chromosome Evolution.</title>
        <authorList>
            <person name="Mudd A.B."/>
        </authorList>
    </citation>
    <scope>NUCLEOTIDE SEQUENCE</scope>
    <source>
        <strain evidence="13">Female2</strain>
        <tissue evidence="13">Blood</tissue>
    </source>
</reference>
<dbReference type="InterPro" id="IPR000068">
    <property type="entry name" value="GPCR_3_Ca_sens_rcpt-rel"/>
</dbReference>
<feature type="domain" description="G-protein coupled receptors family 3 profile" evidence="12">
    <location>
        <begin position="588"/>
        <end position="852"/>
    </location>
</feature>
<feature type="non-terminal residue" evidence="13">
    <location>
        <position position="1"/>
    </location>
</feature>
<dbReference type="PANTHER" id="PTHR24061:SF576">
    <property type="entry name" value="EXTRACELLULAR CALCIUM-SENSING RECEPTOR-LIKE"/>
    <property type="match status" value="1"/>
</dbReference>
<dbReference type="Pfam" id="PF00003">
    <property type="entry name" value="7tm_3"/>
    <property type="match status" value="1"/>
</dbReference>
<dbReference type="GO" id="GO:0005886">
    <property type="term" value="C:plasma membrane"/>
    <property type="evidence" value="ECO:0007669"/>
    <property type="project" value="UniProtKB-SubCell"/>
</dbReference>
<dbReference type="InterPro" id="IPR017979">
    <property type="entry name" value="GPCR_3_CS"/>
</dbReference>
<evidence type="ECO:0000256" key="4">
    <source>
        <dbReference type="ARBA" id="ARBA00022729"/>
    </source>
</evidence>
<dbReference type="GO" id="GO:0004930">
    <property type="term" value="F:G protein-coupled receptor activity"/>
    <property type="evidence" value="ECO:0007669"/>
    <property type="project" value="UniProtKB-KW"/>
</dbReference>
<keyword evidence="9" id="KW-0325">Glycoprotein</keyword>
<keyword evidence="2" id="KW-1003">Cell membrane</keyword>
<dbReference type="PRINTS" id="PR01535">
    <property type="entry name" value="VOMERONASL2R"/>
</dbReference>
<keyword evidence="7 11" id="KW-0472">Membrane</keyword>
<evidence type="ECO:0000256" key="2">
    <source>
        <dbReference type="ARBA" id="ARBA00022475"/>
    </source>
</evidence>
<dbReference type="InterPro" id="IPR011500">
    <property type="entry name" value="GPCR_3_9-Cys_dom"/>
</dbReference>
<dbReference type="FunFam" id="3.40.50.2300:FF:000016">
    <property type="entry name" value="Taste 1 receptor member 2"/>
    <property type="match status" value="1"/>
</dbReference>
<dbReference type="PROSITE" id="PS00981">
    <property type="entry name" value="G_PROTEIN_RECEP_F3_3"/>
    <property type="match status" value="1"/>
</dbReference>
<protein>
    <recommendedName>
        <fullName evidence="12">G-protein coupled receptors family 3 profile domain-containing protein</fullName>
    </recommendedName>
</protein>
<dbReference type="InterPro" id="IPR004073">
    <property type="entry name" value="GPCR_3_vmron_rcpt_2"/>
</dbReference>
<evidence type="ECO:0000256" key="1">
    <source>
        <dbReference type="ARBA" id="ARBA00004651"/>
    </source>
</evidence>
<feature type="transmembrane region" description="Helical" evidence="11">
    <location>
        <begin position="782"/>
        <end position="802"/>
    </location>
</feature>
<keyword evidence="6" id="KW-0297">G-protein coupled receptor</keyword>
<sequence length="856" mass="96228">CVCETSLEGCRLPSEEGIGYSLAGDITLGGLFPVHIETTHPETHFRESPKPLQCSGFHFRFYRFLLAMVYAVMEINKSNDLLPNVTLGFRLYDSCFNPLKSLMGTTRILSGKKELVANFNCNKDIMPLAIVGDDPSKNSEPIARILGLYRYPQISYGSGLPLLSDKLQFPSFLRTISNGNIEGFAIGQLVKYFNWTWVGFIFSDNDFSRAGARELIREIETSGGCIAFQEILPVVSSIEAVFRIIDVIKKSSARVIIVYCTIENLVSLMEEASFHNITNRVWISTTGWSITSDFPRKDILITLNGSLAISIQSGKIPGLKEFLYSIHPSIYPDDIFMKTFWENAFHCVWPGHDLYNNTSSPVLNKDIAWCTGKERLDTIDPNIYDVYNFKFTYKAHNAVFAIAHALHQMNTCVPGKGPFKNGSCANIYNHLPWQLLHYIKRVNFINTGGERIYFDENGDAPISVDIVNWQMYPNGSNQYVSVGEYNSGSLKVRKLVIEQEKILWNEGKHHLNVPLSICTDPCPRGHRRVAILGQKVCCFGCVLCSEGEVLNPYDDTECLKCPEDKWPDSRKEKCLPKPIQFLSYQEMLGSSLACVSILFCLVTLSVFSLFIIKHQTPIVKANNRELSYLLLISLMFGFLCSLSFIGRPNLITCMVRQVIFAIIFSICLSVILAKTITVIMIFNATNPNSKLKKLVGLRIPVYIVPVCTIIQIALCIIWLAKAPPFVEFNMAAEIGTIVIVCNEGSTLLFACVLGYMGLLATISLLVAFLARKLPDTFNETKFITFSMLEFASVWVTFIPAYLSTKGKQMVAVEIFAILSSSAGLLVCIFFPKCYIILLHPEMNTKQYIKERKHRTP</sequence>
<keyword evidence="4" id="KW-0732">Signal</keyword>
<dbReference type="FunFam" id="3.40.50.2300:FF:000728">
    <property type="entry name" value="Uncharacterized protein"/>
    <property type="match status" value="1"/>
</dbReference>
<evidence type="ECO:0000256" key="8">
    <source>
        <dbReference type="ARBA" id="ARBA00023170"/>
    </source>
</evidence>
<dbReference type="OrthoDB" id="5984008at2759"/>
<dbReference type="PRINTS" id="PR00248">
    <property type="entry name" value="GPCRMGR"/>
</dbReference>
<evidence type="ECO:0000256" key="9">
    <source>
        <dbReference type="ARBA" id="ARBA00023180"/>
    </source>
</evidence>
<name>A0A8T2J1J5_9PIPI</name>
<dbReference type="Gene3D" id="2.10.50.30">
    <property type="entry name" value="GPCR, family 3, nine cysteines domain"/>
    <property type="match status" value="1"/>
</dbReference>
<keyword evidence="14" id="KW-1185">Reference proteome</keyword>
<feature type="transmembrane region" description="Helical" evidence="11">
    <location>
        <begin position="658"/>
        <end position="683"/>
    </location>
</feature>
<dbReference type="Pfam" id="PF01094">
    <property type="entry name" value="ANF_receptor"/>
    <property type="match status" value="1"/>
</dbReference>
<comment type="caution">
    <text evidence="13">The sequence shown here is derived from an EMBL/GenBank/DDBJ whole genome shotgun (WGS) entry which is preliminary data.</text>
</comment>
<proteinExistence type="predicted"/>
<keyword evidence="10" id="KW-0807">Transducer</keyword>
<dbReference type="CDD" id="cd06365">
    <property type="entry name" value="PBP1_pheromone_receptor"/>
    <property type="match status" value="1"/>
</dbReference>
<dbReference type="SUPFAM" id="SSF53822">
    <property type="entry name" value="Periplasmic binding protein-like I"/>
    <property type="match status" value="1"/>
</dbReference>
<dbReference type="AlphaFoldDB" id="A0A8T2J1J5"/>
<dbReference type="Proteomes" id="UP000812440">
    <property type="component" value="Chromosome 4"/>
</dbReference>
<evidence type="ECO:0000256" key="3">
    <source>
        <dbReference type="ARBA" id="ARBA00022692"/>
    </source>
</evidence>
<dbReference type="PROSITE" id="PS50259">
    <property type="entry name" value="G_PROTEIN_RECEP_F3_4"/>
    <property type="match status" value="1"/>
</dbReference>
<accession>A0A8T2J1J5</accession>
<keyword evidence="3 11" id="KW-0812">Transmembrane</keyword>
<dbReference type="InterPro" id="IPR017978">
    <property type="entry name" value="GPCR_3_C"/>
</dbReference>
<evidence type="ECO:0000256" key="11">
    <source>
        <dbReference type="SAM" id="Phobius"/>
    </source>
</evidence>
<dbReference type="PANTHER" id="PTHR24061">
    <property type="entry name" value="CALCIUM-SENSING RECEPTOR-RELATED"/>
    <property type="match status" value="1"/>
</dbReference>
<evidence type="ECO:0000313" key="14">
    <source>
        <dbReference type="Proteomes" id="UP000812440"/>
    </source>
</evidence>
<keyword evidence="8" id="KW-0675">Receptor</keyword>
<dbReference type="InterPro" id="IPR028082">
    <property type="entry name" value="Peripla_BP_I"/>
</dbReference>
<dbReference type="InterPro" id="IPR001828">
    <property type="entry name" value="ANF_lig-bd_rcpt"/>
</dbReference>
<evidence type="ECO:0000256" key="5">
    <source>
        <dbReference type="ARBA" id="ARBA00022989"/>
    </source>
</evidence>
<gene>
    <name evidence="13" type="ORF">GDO86_008411</name>
</gene>
<feature type="transmembrane region" description="Helical" evidence="11">
    <location>
        <begin position="695"/>
        <end position="720"/>
    </location>
</feature>
<dbReference type="CDD" id="cd15283">
    <property type="entry name" value="7tmC_V2R_pheromone"/>
    <property type="match status" value="1"/>
</dbReference>
<evidence type="ECO:0000256" key="7">
    <source>
        <dbReference type="ARBA" id="ARBA00023136"/>
    </source>
</evidence>
<dbReference type="EMBL" id="JAACNH010000007">
    <property type="protein sequence ID" value="KAG8437693.1"/>
    <property type="molecule type" value="Genomic_DNA"/>
</dbReference>
<dbReference type="InterPro" id="IPR038550">
    <property type="entry name" value="GPCR_3_9-Cys_sf"/>
</dbReference>
<evidence type="ECO:0000256" key="10">
    <source>
        <dbReference type="ARBA" id="ARBA00023224"/>
    </source>
</evidence>
<dbReference type="Gene3D" id="3.40.50.2300">
    <property type="match status" value="2"/>
</dbReference>
<dbReference type="InterPro" id="IPR000337">
    <property type="entry name" value="GPCR_3"/>
</dbReference>
<comment type="subcellular location">
    <subcellularLocation>
        <location evidence="1">Cell membrane</location>
        <topology evidence="1">Multi-pass membrane protein</topology>
    </subcellularLocation>
</comment>
<organism evidence="13 14">
    <name type="scientific">Hymenochirus boettgeri</name>
    <name type="common">Congo dwarf clawed frog</name>
    <dbReference type="NCBI Taxonomy" id="247094"/>
    <lineage>
        <taxon>Eukaryota</taxon>
        <taxon>Metazoa</taxon>
        <taxon>Chordata</taxon>
        <taxon>Craniata</taxon>
        <taxon>Vertebrata</taxon>
        <taxon>Euteleostomi</taxon>
        <taxon>Amphibia</taxon>
        <taxon>Batrachia</taxon>
        <taxon>Anura</taxon>
        <taxon>Pipoidea</taxon>
        <taxon>Pipidae</taxon>
        <taxon>Pipinae</taxon>
        <taxon>Hymenochirus</taxon>
    </lineage>
</organism>
<evidence type="ECO:0000259" key="12">
    <source>
        <dbReference type="PROSITE" id="PS50259"/>
    </source>
</evidence>
<keyword evidence="5 11" id="KW-1133">Transmembrane helix</keyword>
<feature type="transmembrane region" description="Helical" evidence="11">
    <location>
        <begin position="747"/>
        <end position="770"/>
    </location>
</feature>
<feature type="transmembrane region" description="Helical" evidence="11">
    <location>
        <begin position="628"/>
        <end position="646"/>
    </location>
</feature>